<feature type="compositionally biased region" description="Pro residues" evidence="7">
    <location>
        <begin position="83"/>
        <end position="94"/>
    </location>
</feature>
<comment type="subunit">
    <text evidence="6">Homodimer.</text>
</comment>
<keyword evidence="4 6" id="KW-0408">Iron</keyword>
<keyword evidence="9" id="KW-1185">Reference proteome</keyword>
<dbReference type="EMBL" id="JABFCX010000002">
    <property type="protein sequence ID" value="NNU15407.1"/>
    <property type="molecule type" value="Genomic_DNA"/>
</dbReference>
<proteinExistence type="inferred from homology"/>
<evidence type="ECO:0000256" key="1">
    <source>
        <dbReference type="ARBA" id="ARBA00022723"/>
    </source>
</evidence>
<evidence type="ECO:0000256" key="6">
    <source>
        <dbReference type="HAMAP-Rule" id="MF_02040"/>
    </source>
</evidence>
<dbReference type="PANTHER" id="PTHR42961">
    <property type="entry name" value="IRON-SULFUR PROTEIN NUBPL"/>
    <property type="match status" value="1"/>
</dbReference>
<dbReference type="Gene3D" id="3.40.50.300">
    <property type="entry name" value="P-loop containing nucleotide triphosphate hydrolases"/>
    <property type="match status" value="1"/>
</dbReference>
<dbReference type="Pfam" id="PF10609">
    <property type="entry name" value="ParA"/>
    <property type="match status" value="1"/>
</dbReference>
<reference evidence="8 9" key="1">
    <citation type="submission" date="2020-05" db="EMBL/GenBank/DDBJ databases">
        <title>Parvularcula mediterraneae sp. nov., isolated from polypropylene straw from shallow seawater of the seashore of Laganas in Zakynthos island, Greece.</title>
        <authorList>
            <person name="Szabo I."/>
            <person name="Al-Omari J."/>
            <person name="Rado J."/>
            <person name="Szerdahelyi G.S."/>
        </authorList>
    </citation>
    <scope>NUCLEOTIDE SEQUENCE [LARGE SCALE GENOMIC DNA]</scope>
    <source>
        <strain evidence="8 9">ZS-1/3</strain>
    </source>
</reference>
<dbReference type="InterPro" id="IPR000808">
    <property type="entry name" value="Mrp-like_CS"/>
</dbReference>
<sequence length="357" mass="37037">MMRRFKEAARKGRAEAQIRRILDEKGLAGDVGIRLLEDRMTATVVLKGAPDQGDEALEKALAQGSGIERVTLVRTEHGGAAPSPAPAPQAPPAPKGGHSDPLQLGTKPAQRPEPTRPEGVRRVVAVASGKGGVGKSTVAANLALGLASQGLKVGLLDLDIHGPSLPVLFPVAEKLKSEDGKIIPAEAEGLKLVSLGYMVDERQAVAWRGPMVMNAARQLIDDTGWGELDVLVVDTPPGTGDAHLSLVQRMKLDAALLVATPSPLATADVRRGAQLFERVGAPVVGIVLNMTGGPLGDDLEPALLDDLDLDILDRLPMALDTARTPLRSGQAVPLPGATEKVTSLLGDVAGDSGEAAG</sequence>
<organism evidence="8 9">
    <name type="scientific">Parvularcula mediterranea</name>
    <dbReference type="NCBI Taxonomy" id="2732508"/>
    <lineage>
        <taxon>Bacteria</taxon>
        <taxon>Pseudomonadati</taxon>
        <taxon>Pseudomonadota</taxon>
        <taxon>Alphaproteobacteria</taxon>
        <taxon>Parvularculales</taxon>
        <taxon>Parvularculaceae</taxon>
        <taxon>Parvularcula</taxon>
    </lineage>
</organism>
<evidence type="ECO:0000313" key="8">
    <source>
        <dbReference type="EMBL" id="NNU15407.1"/>
    </source>
</evidence>
<dbReference type="CDD" id="cd02037">
    <property type="entry name" value="Mrp_NBP35"/>
    <property type="match status" value="1"/>
</dbReference>
<comment type="caution">
    <text evidence="8">The sequence shown here is derived from an EMBL/GenBank/DDBJ whole genome shotgun (WGS) entry which is preliminary data.</text>
</comment>
<dbReference type="InterPro" id="IPR033756">
    <property type="entry name" value="YlxH/NBP35"/>
</dbReference>
<evidence type="ECO:0000313" key="9">
    <source>
        <dbReference type="Proteomes" id="UP000536835"/>
    </source>
</evidence>
<dbReference type="GO" id="GO:0051539">
    <property type="term" value="F:4 iron, 4 sulfur cluster binding"/>
    <property type="evidence" value="ECO:0007669"/>
    <property type="project" value="TreeGrafter"/>
</dbReference>
<keyword evidence="1 6" id="KW-0479">Metal-binding</keyword>
<keyword evidence="2 6" id="KW-0547">Nucleotide-binding</keyword>
<dbReference type="GO" id="GO:0005524">
    <property type="term" value="F:ATP binding"/>
    <property type="evidence" value="ECO:0007669"/>
    <property type="project" value="UniProtKB-UniRule"/>
</dbReference>
<dbReference type="SUPFAM" id="SSF52540">
    <property type="entry name" value="P-loop containing nucleoside triphosphate hydrolases"/>
    <property type="match status" value="1"/>
</dbReference>
<evidence type="ECO:0000256" key="3">
    <source>
        <dbReference type="ARBA" id="ARBA00022840"/>
    </source>
</evidence>
<dbReference type="GO" id="GO:0046872">
    <property type="term" value="F:metal ion binding"/>
    <property type="evidence" value="ECO:0007669"/>
    <property type="project" value="UniProtKB-KW"/>
</dbReference>
<dbReference type="GO" id="GO:0016887">
    <property type="term" value="F:ATP hydrolysis activity"/>
    <property type="evidence" value="ECO:0007669"/>
    <property type="project" value="UniProtKB-UniRule"/>
</dbReference>
<evidence type="ECO:0000256" key="4">
    <source>
        <dbReference type="ARBA" id="ARBA00023004"/>
    </source>
</evidence>
<dbReference type="PROSITE" id="PS01215">
    <property type="entry name" value="MRP"/>
    <property type="match status" value="1"/>
</dbReference>
<dbReference type="RefSeq" id="WP_173196860.1">
    <property type="nucleotide sequence ID" value="NZ_JABFCX010000002.1"/>
</dbReference>
<feature type="binding site" evidence="6">
    <location>
        <begin position="129"/>
        <end position="136"/>
    </location>
    <ligand>
        <name>ATP</name>
        <dbReference type="ChEBI" id="CHEBI:30616"/>
    </ligand>
</feature>
<comment type="function">
    <text evidence="6">Binds and transfers iron-sulfur (Fe-S) clusters to target apoproteins. Can hydrolyze ATP.</text>
</comment>
<accession>A0A7Y3RJU2</accession>
<dbReference type="AlphaFoldDB" id="A0A7Y3RJU2"/>
<dbReference type="HAMAP" id="MF_02040">
    <property type="entry name" value="Mrp_NBP35"/>
    <property type="match status" value="1"/>
</dbReference>
<keyword evidence="5 6" id="KW-0411">Iron-sulfur</keyword>
<name>A0A7Y3RJU2_9PROT</name>
<gene>
    <name evidence="8" type="ORF">HK107_03575</name>
</gene>
<feature type="region of interest" description="Disordered" evidence="7">
    <location>
        <begin position="77"/>
        <end position="120"/>
    </location>
</feature>
<dbReference type="InterPro" id="IPR044304">
    <property type="entry name" value="NUBPL-like"/>
</dbReference>
<comment type="similarity">
    <text evidence="6">Belongs to the Mrp/NBP35 ATP-binding proteins family.</text>
</comment>
<dbReference type="GO" id="GO:0140663">
    <property type="term" value="F:ATP-dependent FeS chaperone activity"/>
    <property type="evidence" value="ECO:0007669"/>
    <property type="project" value="InterPro"/>
</dbReference>
<dbReference type="PANTHER" id="PTHR42961:SF2">
    <property type="entry name" value="IRON-SULFUR PROTEIN NUBPL"/>
    <property type="match status" value="1"/>
</dbReference>
<evidence type="ECO:0000256" key="7">
    <source>
        <dbReference type="SAM" id="MobiDB-lite"/>
    </source>
</evidence>
<keyword evidence="6" id="KW-0378">Hydrolase</keyword>
<evidence type="ECO:0000256" key="5">
    <source>
        <dbReference type="ARBA" id="ARBA00023014"/>
    </source>
</evidence>
<dbReference type="GO" id="GO:0016226">
    <property type="term" value="P:iron-sulfur cluster assembly"/>
    <property type="evidence" value="ECO:0007669"/>
    <property type="project" value="InterPro"/>
</dbReference>
<dbReference type="InterPro" id="IPR027417">
    <property type="entry name" value="P-loop_NTPase"/>
</dbReference>
<dbReference type="Proteomes" id="UP000536835">
    <property type="component" value="Unassembled WGS sequence"/>
</dbReference>
<keyword evidence="3 6" id="KW-0067">ATP-binding</keyword>
<dbReference type="InterPro" id="IPR019591">
    <property type="entry name" value="Mrp/NBP35_ATP-bd"/>
</dbReference>
<evidence type="ECO:0000256" key="2">
    <source>
        <dbReference type="ARBA" id="ARBA00022741"/>
    </source>
</evidence>
<protein>
    <recommendedName>
        <fullName evidence="6">Iron-sulfur cluster carrier protein</fullName>
    </recommendedName>
</protein>